<sequence>MSAITFKGRHGTFKSNKDEKESKKIADHYSPIIDKVIEDALSQSFSSNFIDSFISKLFSAESSIYETVRCAYLSTSTFQPAKFYKQLKKLLVEKKEKKNIKFYDSRPALNELLGDVKKMPEEFVGIFNVSDSFDKKFFKKFVDLLLERSQKAVLIFVTMFNLGEESSLGFLGIPAYTSSIFDQKNFVQHVQNGLLQTPLYQTTIEKELCLYDKFHRSDRILLRRLKLHLVKFATSNKEAKLCHLLKKLQYELGIKGKLELSLKNVYENFDPEKLIKPFEAFEDYLHIIGDKKSDELKGFLNDFKKAEKENAEEQEEIYDEMVDLICNEWVPEVYETEKLRKGCRAVIEDCKDYPAQNVVDNLDNPELKDYKLVYEIIFDIAYENRPIPYREILERFEAVKRDGDVPEYVKKYPIEYYFRVILDSLAYCGIIERKADNPELIKFFPTPSFNLIKKQIQSCDME</sequence>
<reference evidence="2" key="1">
    <citation type="submission" date="2022-11" db="UniProtKB">
        <authorList>
            <consortium name="WormBaseParasite"/>
        </authorList>
    </citation>
    <scope>IDENTIFICATION</scope>
</reference>
<protein>
    <submittedName>
        <fullName evidence="2">Uncharacterized protein</fullName>
    </submittedName>
</protein>
<organism evidence="1 2">
    <name type="scientific">Panagrolaimus sp. PS1159</name>
    <dbReference type="NCBI Taxonomy" id="55785"/>
    <lineage>
        <taxon>Eukaryota</taxon>
        <taxon>Metazoa</taxon>
        <taxon>Ecdysozoa</taxon>
        <taxon>Nematoda</taxon>
        <taxon>Chromadorea</taxon>
        <taxon>Rhabditida</taxon>
        <taxon>Tylenchina</taxon>
        <taxon>Panagrolaimomorpha</taxon>
        <taxon>Panagrolaimoidea</taxon>
        <taxon>Panagrolaimidae</taxon>
        <taxon>Panagrolaimus</taxon>
    </lineage>
</organism>
<evidence type="ECO:0000313" key="1">
    <source>
        <dbReference type="Proteomes" id="UP000887580"/>
    </source>
</evidence>
<proteinExistence type="predicted"/>
<dbReference type="Proteomes" id="UP000887580">
    <property type="component" value="Unplaced"/>
</dbReference>
<accession>A0AC35F537</accession>
<name>A0AC35F537_9BILA</name>
<evidence type="ECO:0000313" key="2">
    <source>
        <dbReference type="WBParaSite" id="PS1159_v2.g13966.t1"/>
    </source>
</evidence>
<dbReference type="WBParaSite" id="PS1159_v2.g13966.t1">
    <property type="protein sequence ID" value="PS1159_v2.g13966.t1"/>
    <property type="gene ID" value="PS1159_v2.g13966"/>
</dbReference>